<protein>
    <submittedName>
        <fullName evidence="1">Uncharacterized protein</fullName>
    </submittedName>
</protein>
<reference evidence="1" key="1">
    <citation type="submission" date="2021-03" db="EMBL/GenBank/DDBJ databases">
        <title>Draft genome sequence of rust myrtle Austropuccinia psidii MF-1, a brazilian biotype.</title>
        <authorList>
            <person name="Quecine M.C."/>
            <person name="Pachon D.M.R."/>
            <person name="Bonatelli M.L."/>
            <person name="Correr F.H."/>
            <person name="Franceschini L.M."/>
            <person name="Leite T.F."/>
            <person name="Margarido G.R.A."/>
            <person name="Almeida C.A."/>
            <person name="Ferrarezi J.A."/>
            <person name="Labate C.A."/>
        </authorList>
    </citation>
    <scope>NUCLEOTIDE SEQUENCE</scope>
    <source>
        <strain evidence="1">MF-1</strain>
    </source>
</reference>
<dbReference type="Proteomes" id="UP000765509">
    <property type="component" value="Unassembled WGS sequence"/>
</dbReference>
<comment type="caution">
    <text evidence="1">The sequence shown here is derived from an EMBL/GenBank/DDBJ whole genome shotgun (WGS) entry which is preliminary data.</text>
</comment>
<proteinExistence type="predicted"/>
<dbReference type="AlphaFoldDB" id="A0A9Q3JMA6"/>
<gene>
    <name evidence="1" type="ORF">O181_103994</name>
</gene>
<accession>A0A9Q3JMA6</accession>
<keyword evidence="2" id="KW-1185">Reference proteome</keyword>
<name>A0A9Q3JMA6_9BASI</name>
<dbReference type="EMBL" id="AVOT02075607">
    <property type="protein sequence ID" value="MBW0564279.1"/>
    <property type="molecule type" value="Genomic_DNA"/>
</dbReference>
<sequence length="87" mass="9698">MMVVQKAQLKVAYLKVDLGACDRRIKELGLLDSLIVIPENHSFPSLIFAAVNTSQVSHQSDPKSCHRIIIPKTQQTSHQGQKHSTVH</sequence>
<evidence type="ECO:0000313" key="2">
    <source>
        <dbReference type="Proteomes" id="UP000765509"/>
    </source>
</evidence>
<evidence type="ECO:0000313" key="1">
    <source>
        <dbReference type="EMBL" id="MBW0564279.1"/>
    </source>
</evidence>
<organism evidence="1 2">
    <name type="scientific">Austropuccinia psidii MF-1</name>
    <dbReference type="NCBI Taxonomy" id="1389203"/>
    <lineage>
        <taxon>Eukaryota</taxon>
        <taxon>Fungi</taxon>
        <taxon>Dikarya</taxon>
        <taxon>Basidiomycota</taxon>
        <taxon>Pucciniomycotina</taxon>
        <taxon>Pucciniomycetes</taxon>
        <taxon>Pucciniales</taxon>
        <taxon>Sphaerophragmiaceae</taxon>
        <taxon>Austropuccinia</taxon>
    </lineage>
</organism>